<gene>
    <name evidence="3" type="ORF">ETD85_27000</name>
</gene>
<accession>A0A5S4GDN8</accession>
<evidence type="ECO:0000256" key="1">
    <source>
        <dbReference type="SAM" id="MobiDB-lite"/>
    </source>
</evidence>
<dbReference type="Proteomes" id="UP000306628">
    <property type="component" value="Unassembled WGS sequence"/>
</dbReference>
<protein>
    <submittedName>
        <fullName evidence="3">Peptidase</fullName>
    </submittedName>
</protein>
<dbReference type="AlphaFoldDB" id="A0A5S4GDN8"/>
<dbReference type="Gene3D" id="3.40.390.10">
    <property type="entry name" value="Collagenase (Catalytic Domain)"/>
    <property type="match status" value="1"/>
</dbReference>
<dbReference type="Pfam" id="PF09471">
    <property type="entry name" value="Peptidase_M64"/>
    <property type="match status" value="1"/>
</dbReference>
<dbReference type="InterPro" id="IPR019026">
    <property type="entry name" value="Peptidase_M64_IgA"/>
</dbReference>
<evidence type="ECO:0000313" key="4">
    <source>
        <dbReference type="Proteomes" id="UP000306628"/>
    </source>
</evidence>
<dbReference type="RefSeq" id="WP_138692577.1">
    <property type="nucleotide sequence ID" value="NZ_JBHSAZ010000089.1"/>
</dbReference>
<name>A0A5S4GDN8_9ACTN</name>
<keyword evidence="4" id="KW-1185">Reference proteome</keyword>
<feature type="signal peptide" evidence="2">
    <location>
        <begin position="1"/>
        <end position="27"/>
    </location>
</feature>
<dbReference type="GO" id="GO:0008237">
    <property type="term" value="F:metallopeptidase activity"/>
    <property type="evidence" value="ECO:0007669"/>
    <property type="project" value="InterPro"/>
</dbReference>
<reference evidence="3 4" key="1">
    <citation type="submission" date="2019-05" db="EMBL/GenBank/DDBJ databases">
        <title>Draft genome sequence of Nonomuraea zeae DSM 100528.</title>
        <authorList>
            <person name="Saricaoglu S."/>
            <person name="Isik K."/>
        </authorList>
    </citation>
    <scope>NUCLEOTIDE SEQUENCE [LARGE SCALE GENOMIC DNA]</scope>
    <source>
        <strain evidence="3 4">DSM 100528</strain>
    </source>
</reference>
<comment type="caution">
    <text evidence="3">The sequence shown here is derived from an EMBL/GenBank/DDBJ whole genome shotgun (WGS) entry which is preliminary data.</text>
</comment>
<evidence type="ECO:0000256" key="2">
    <source>
        <dbReference type="SAM" id="SignalP"/>
    </source>
</evidence>
<feature type="chain" id="PRO_5024436047" evidence="2">
    <location>
        <begin position="28"/>
        <end position="759"/>
    </location>
</feature>
<organism evidence="3 4">
    <name type="scientific">Nonomuraea zeae</name>
    <dbReference type="NCBI Taxonomy" id="1642303"/>
    <lineage>
        <taxon>Bacteria</taxon>
        <taxon>Bacillati</taxon>
        <taxon>Actinomycetota</taxon>
        <taxon>Actinomycetes</taxon>
        <taxon>Streptosporangiales</taxon>
        <taxon>Streptosporangiaceae</taxon>
        <taxon>Nonomuraea</taxon>
    </lineage>
</organism>
<evidence type="ECO:0000313" key="3">
    <source>
        <dbReference type="EMBL" id="TMR31106.1"/>
    </source>
</evidence>
<dbReference type="EMBL" id="VCKX01000089">
    <property type="protein sequence ID" value="TMR31106.1"/>
    <property type="molecule type" value="Genomic_DNA"/>
</dbReference>
<keyword evidence="2" id="KW-0732">Signal</keyword>
<dbReference type="InterPro" id="IPR024079">
    <property type="entry name" value="MetalloPept_cat_dom_sf"/>
</dbReference>
<sequence>MRRFVALVLAAAVSFVLPELSVLPAHASAEPGAATVVPVQVTGAPAKRFNLIIMGDGYTEAEQARFKADADRHLNVMWSIEPFKSYRNYINVYRIDIVSGESGISCDPGLDAPRRTTPLSMGFWGRCNPASVQRLITMDNAAATRYADLVTGTASGNRQILALGNSGTYGGAGGSYATASGSNSMSALISPHELGHSLGGLQDEYDYYQRGVPGGAYTGPEPSSAHHTLLTERQLSEQQKKWWRWLGEPSESGGPIGRYEGGLYYTTGVWRPSRHSMMKTLGYYFDQVSREVMVQRITGKTMVIQDSTPVDAPVGADRVLWVEPMRPVGHSLTTTWNVDGQDLPGDRTALDLRTLSLTPGTHTVKATVTDPTAFVRDPAIRAAITRTRTWTVDTALTTPPDGIEPAFVSSTPTDRPLGRDEVVYVETTHPAASLPEVTWTLDGARAGEGADLDLGELDLKPGAHTLTAALGASTLTWTVDAAPPATRYELSEPLARSGSTYVYNGPFSMRLTGDDDRDGYVVSESRVDGDGWFNYFGWPTSSELPWVFTEEGTVIDSLVYGKLPRGRHEIEYRSIDAAGNYGKARSFTVTTIAPPPACTRTVTGVHRGPLAAADGVTCLVDAQVIGSVTVQAGASLVVTGGRVTGTLTAAGAAAVHLLGTRISGALSVSGARSLTVVGADLRGAVLLSGNTAPILSGTTVKGALACSGNAPAPVDLGVPNKISGARAGQCAKLTAGTAAATGAREAGGGAYEAVQHAAQ</sequence>
<proteinExistence type="predicted"/>
<dbReference type="OrthoDB" id="4523226at2"/>
<feature type="region of interest" description="Disordered" evidence="1">
    <location>
        <begin position="395"/>
        <end position="414"/>
    </location>
</feature>